<dbReference type="AlphaFoldDB" id="A0A9X1PRP4"/>
<proteinExistence type="predicted"/>
<sequence length="160" mass="18170">MLLRGAEFYKIGIVVDDLTEAVSRYRELFDYEWGDGATVAQPFPVLIGDEIRTVTNRAVITRQKPRIHLIEATPGTPWEVDRGGQVHHLAYWVEELQEAARQITAQGYSFECGDAAEDPAARTWGYYTHPHGPRLELMRRTTTPEEWDARLDSLAPFVVG</sequence>
<dbReference type="InterPro" id="IPR029068">
    <property type="entry name" value="Glyas_Bleomycin-R_OHBP_Dase"/>
</dbReference>
<comment type="caution">
    <text evidence="2">The sequence shown here is derived from an EMBL/GenBank/DDBJ whole genome shotgun (WGS) entry which is preliminary data.</text>
</comment>
<dbReference type="InterPro" id="IPR037523">
    <property type="entry name" value="VOC_core"/>
</dbReference>
<dbReference type="RefSeq" id="WP_234760572.1">
    <property type="nucleotide sequence ID" value="NZ_JAKEIP010000004.1"/>
</dbReference>
<keyword evidence="3" id="KW-1185">Reference proteome</keyword>
<organism evidence="2 3">
    <name type="scientific">Streptomyces muensis</name>
    <dbReference type="NCBI Taxonomy" id="1077944"/>
    <lineage>
        <taxon>Bacteria</taxon>
        <taxon>Bacillati</taxon>
        <taxon>Actinomycetota</taxon>
        <taxon>Actinomycetes</taxon>
        <taxon>Kitasatosporales</taxon>
        <taxon>Streptomycetaceae</taxon>
        <taxon>Streptomyces</taxon>
    </lineage>
</organism>
<dbReference type="SUPFAM" id="SSF54593">
    <property type="entry name" value="Glyoxalase/Bleomycin resistance protein/Dihydroxybiphenyl dioxygenase"/>
    <property type="match status" value="1"/>
</dbReference>
<evidence type="ECO:0000313" key="2">
    <source>
        <dbReference type="EMBL" id="MCF1592282.1"/>
    </source>
</evidence>
<dbReference type="Proteomes" id="UP001139384">
    <property type="component" value="Unassembled WGS sequence"/>
</dbReference>
<feature type="domain" description="VOC" evidence="1">
    <location>
        <begin position="7"/>
        <end position="140"/>
    </location>
</feature>
<dbReference type="Gene3D" id="3.10.180.10">
    <property type="entry name" value="2,3-Dihydroxybiphenyl 1,2-Dioxygenase, domain 1"/>
    <property type="match status" value="1"/>
</dbReference>
<reference evidence="2" key="1">
    <citation type="submission" date="2022-01" db="EMBL/GenBank/DDBJ databases">
        <title>Draft Genome Sequences of Seven Type Strains of the Genus Streptomyces.</title>
        <authorList>
            <person name="Aziz S."/>
            <person name="Coretto E."/>
            <person name="Chronakova A."/>
            <person name="Sproer C."/>
            <person name="Huber K."/>
            <person name="Nouioui I."/>
            <person name="Gross H."/>
        </authorList>
    </citation>
    <scope>NUCLEOTIDE SEQUENCE</scope>
    <source>
        <strain evidence="2">DSM 103493</strain>
    </source>
</reference>
<evidence type="ECO:0000313" key="3">
    <source>
        <dbReference type="Proteomes" id="UP001139384"/>
    </source>
</evidence>
<accession>A0A9X1PRP4</accession>
<protein>
    <submittedName>
        <fullName evidence="2">VOC family protein</fullName>
    </submittedName>
</protein>
<dbReference type="EMBL" id="JAKEIP010000004">
    <property type="protein sequence ID" value="MCF1592282.1"/>
    <property type="molecule type" value="Genomic_DNA"/>
</dbReference>
<dbReference type="PROSITE" id="PS51819">
    <property type="entry name" value="VOC"/>
    <property type="match status" value="1"/>
</dbReference>
<gene>
    <name evidence="2" type="ORF">L0P92_01675</name>
</gene>
<dbReference type="Pfam" id="PF13669">
    <property type="entry name" value="Glyoxalase_4"/>
    <property type="match status" value="1"/>
</dbReference>
<evidence type="ECO:0000259" key="1">
    <source>
        <dbReference type="PROSITE" id="PS51819"/>
    </source>
</evidence>
<name>A0A9X1PRP4_STRM4</name>